<dbReference type="Proteomes" id="UP000050668">
    <property type="component" value="Unassembled WGS sequence"/>
</dbReference>
<evidence type="ECO:0000256" key="3">
    <source>
        <dbReference type="ARBA" id="ARBA00022475"/>
    </source>
</evidence>
<dbReference type="InterPro" id="IPR000620">
    <property type="entry name" value="EamA_dom"/>
</dbReference>
<feature type="transmembrane region" description="Helical" evidence="7">
    <location>
        <begin position="202"/>
        <end position="223"/>
    </location>
</feature>
<keyword evidence="6 7" id="KW-0472">Membrane</keyword>
<accession>A0ABR5JZ85</accession>
<evidence type="ECO:0000256" key="2">
    <source>
        <dbReference type="ARBA" id="ARBA00007362"/>
    </source>
</evidence>
<feature type="transmembrane region" description="Helical" evidence="7">
    <location>
        <begin position="235"/>
        <end position="254"/>
    </location>
</feature>
<gene>
    <name evidence="9" type="ORF">AEA09_15480</name>
</gene>
<comment type="caution">
    <text evidence="9">The sequence shown here is derived from an EMBL/GenBank/DDBJ whole genome shotgun (WGS) entry which is preliminary data.</text>
</comment>
<name>A0ABR5JZ85_9BACI</name>
<evidence type="ECO:0000256" key="5">
    <source>
        <dbReference type="ARBA" id="ARBA00022989"/>
    </source>
</evidence>
<dbReference type="EMBL" id="LGRV01000005">
    <property type="protein sequence ID" value="KOS67040.1"/>
    <property type="molecule type" value="Genomic_DNA"/>
</dbReference>
<keyword evidence="5 7" id="KW-1133">Transmembrane helix</keyword>
<feature type="transmembrane region" description="Helical" evidence="7">
    <location>
        <begin position="109"/>
        <end position="128"/>
    </location>
</feature>
<evidence type="ECO:0000313" key="9">
    <source>
        <dbReference type="EMBL" id="KOS67040.1"/>
    </source>
</evidence>
<feature type="transmembrane region" description="Helical" evidence="7">
    <location>
        <begin position="81"/>
        <end position="102"/>
    </location>
</feature>
<evidence type="ECO:0000256" key="6">
    <source>
        <dbReference type="ARBA" id="ARBA00023136"/>
    </source>
</evidence>
<proteinExistence type="inferred from homology"/>
<evidence type="ECO:0000256" key="1">
    <source>
        <dbReference type="ARBA" id="ARBA00004651"/>
    </source>
</evidence>
<comment type="subcellular location">
    <subcellularLocation>
        <location evidence="1">Cell membrane</location>
        <topology evidence="1">Multi-pass membrane protein</topology>
    </subcellularLocation>
</comment>
<feature type="transmembrane region" description="Helical" evidence="7">
    <location>
        <begin position="170"/>
        <end position="190"/>
    </location>
</feature>
<evidence type="ECO:0000313" key="10">
    <source>
        <dbReference type="Proteomes" id="UP000050668"/>
    </source>
</evidence>
<evidence type="ECO:0000259" key="8">
    <source>
        <dbReference type="Pfam" id="PF00892"/>
    </source>
</evidence>
<protein>
    <recommendedName>
        <fullName evidence="8">EamA domain-containing protein</fullName>
    </recommendedName>
</protein>
<comment type="similarity">
    <text evidence="2">Belongs to the EamA transporter family.</text>
</comment>
<feature type="transmembrane region" description="Helical" evidence="7">
    <location>
        <begin position="20"/>
        <end position="40"/>
    </location>
</feature>
<keyword evidence="4 7" id="KW-0812">Transmembrane</keyword>
<organism evidence="9 10">
    <name type="scientific">Lysinibacillus contaminans</name>
    <dbReference type="NCBI Taxonomy" id="1293441"/>
    <lineage>
        <taxon>Bacteria</taxon>
        <taxon>Bacillati</taxon>
        <taxon>Bacillota</taxon>
        <taxon>Bacilli</taxon>
        <taxon>Bacillales</taxon>
        <taxon>Bacillaceae</taxon>
        <taxon>Lysinibacillus</taxon>
    </lineage>
</organism>
<dbReference type="SUPFAM" id="SSF103481">
    <property type="entry name" value="Multidrug resistance efflux transporter EmrE"/>
    <property type="match status" value="2"/>
</dbReference>
<dbReference type="PANTHER" id="PTHR32322:SF18">
    <property type="entry name" value="S-ADENOSYLMETHIONINE_S-ADENOSYLHOMOCYSTEINE TRANSPORTER"/>
    <property type="match status" value="1"/>
</dbReference>
<feature type="domain" description="EamA" evidence="8">
    <location>
        <begin position="141"/>
        <end position="277"/>
    </location>
</feature>
<reference evidence="10" key="1">
    <citation type="submission" date="2015-07" db="EMBL/GenBank/DDBJ databases">
        <title>Fjat-14205 dsm 2895.</title>
        <authorList>
            <person name="Liu B."/>
            <person name="Wang J."/>
            <person name="Zhu Y."/>
            <person name="Liu G."/>
            <person name="Chen Q."/>
            <person name="Chen Z."/>
            <person name="Lan J."/>
            <person name="Che J."/>
            <person name="Ge C."/>
            <person name="Shi H."/>
            <person name="Pan Z."/>
            <person name="Liu X."/>
        </authorList>
    </citation>
    <scope>NUCLEOTIDE SEQUENCE [LARGE SCALE GENOMIC DNA]</scope>
    <source>
        <strain evidence="10">DSM 25560</strain>
    </source>
</reference>
<feature type="transmembrane region" description="Helical" evidence="7">
    <location>
        <begin position="52"/>
        <end position="75"/>
    </location>
</feature>
<sequence length="282" mass="30610">MIIVGSSVVAGKLIVKSFPVFLASELRFLVAIIILVPLLIKVEGIPSIHKKDYIFLFLQALSGVFLFNIFMLYGLTKTTAIEGGIITSTIPAVTGVLSFLILKEKVTTNVVIGILLAVLGMVIINVYGVLSNIGSGSSSLFGNLLIFGAVISEALFIIFGKFVAQRVSPLAISTIVSFFGAILFLPFALYEGCQFKFEEVSIAEWGLVLYFGLVVTVIAFILLHQGVSKVSASTTGVLTSFLPLSSVFFSMFILGEEIFFLHNIGFGFILIAIFFLFKQKVY</sequence>
<feature type="transmembrane region" description="Helical" evidence="7">
    <location>
        <begin position="260"/>
        <end position="277"/>
    </location>
</feature>
<dbReference type="InterPro" id="IPR050638">
    <property type="entry name" value="AA-Vitamin_Transporters"/>
</dbReference>
<keyword evidence="10" id="KW-1185">Reference proteome</keyword>
<dbReference type="Pfam" id="PF00892">
    <property type="entry name" value="EamA"/>
    <property type="match status" value="2"/>
</dbReference>
<dbReference type="InterPro" id="IPR037185">
    <property type="entry name" value="EmrE-like"/>
</dbReference>
<dbReference type="PANTHER" id="PTHR32322">
    <property type="entry name" value="INNER MEMBRANE TRANSPORTER"/>
    <property type="match status" value="1"/>
</dbReference>
<feature type="domain" description="EamA" evidence="8">
    <location>
        <begin position="1"/>
        <end position="125"/>
    </location>
</feature>
<evidence type="ECO:0000256" key="4">
    <source>
        <dbReference type="ARBA" id="ARBA00022692"/>
    </source>
</evidence>
<feature type="transmembrane region" description="Helical" evidence="7">
    <location>
        <begin position="140"/>
        <end position="163"/>
    </location>
</feature>
<evidence type="ECO:0000256" key="7">
    <source>
        <dbReference type="SAM" id="Phobius"/>
    </source>
</evidence>
<keyword evidence="3" id="KW-1003">Cell membrane</keyword>